<dbReference type="AlphaFoldDB" id="A0A238U7P9"/>
<dbReference type="InterPro" id="IPR020449">
    <property type="entry name" value="Tscrpt_reg_AraC-type_HTH"/>
</dbReference>
<dbReference type="Gene3D" id="1.25.40.10">
    <property type="entry name" value="Tetratricopeptide repeat domain"/>
    <property type="match status" value="1"/>
</dbReference>
<dbReference type="Proteomes" id="UP000215214">
    <property type="component" value="Chromosome TJEJU"/>
</dbReference>
<dbReference type="GO" id="GO:0043565">
    <property type="term" value="F:sequence-specific DNA binding"/>
    <property type="evidence" value="ECO:0007669"/>
    <property type="project" value="InterPro"/>
</dbReference>
<dbReference type="KEGG" id="tje:TJEJU_1480"/>
<feature type="transmembrane region" description="Helical" evidence="4">
    <location>
        <begin position="393"/>
        <end position="413"/>
    </location>
</feature>
<keyword evidence="4" id="KW-0812">Transmembrane</keyword>
<dbReference type="OrthoDB" id="5295174at2"/>
<evidence type="ECO:0000313" key="6">
    <source>
        <dbReference type="EMBL" id="SNR15211.1"/>
    </source>
</evidence>
<evidence type="ECO:0000256" key="1">
    <source>
        <dbReference type="ARBA" id="ARBA00023015"/>
    </source>
</evidence>
<proteinExistence type="predicted"/>
<dbReference type="SUPFAM" id="SSF48452">
    <property type="entry name" value="TPR-like"/>
    <property type="match status" value="1"/>
</dbReference>
<dbReference type="PROSITE" id="PS01124">
    <property type="entry name" value="HTH_ARAC_FAMILY_2"/>
    <property type="match status" value="1"/>
</dbReference>
<protein>
    <recommendedName>
        <fullName evidence="5">HTH araC/xylS-type domain-containing protein</fullName>
    </recommendedName>
</protein>
<sequence>MKEKLFFLLILVCCFCEAQLDSKDIFYGKVYHYKGSNLDSLYNYAKKHINSEDLCVRLSAENAIIYYNYRLKKYDKVEELTEKLLKKTDSLALLKNVNDCVVKTKIAVFNRLFWTYKNTEEFEKAYNKLLQFSDYVKSINDTEFDKFHYLVTINMSKALIKNELKLENDSKKILLNIIKDIENKKVSKIDTGNFNHIIDKKAAANNLLGKTYLLLSKREKKPELLDSTIYYYNKAYKYAKLFIPPHPDSELMYTLKMTEVYISKGAYEKALELVNNYAKINNGHEYLQESFMNKAICFHNLQKSDSAIYYAHKLIEIPNLSKSFLITGYDILSNQYIKKNQLKKAYKYSKLTLSEFDKARLQQDKTYQLLYDNDIEKIKELNQSILKSEKSKYTNIILTFALILFIAFSFFLFKRKKYKNKIVDIQNKEKEEDIKIEISKEKESQKVEYNIDEELENKILAKINTIDNELSFLKPDFTINTLAKDLQTNSTYISFIFNKNKNETFKQYYSKRKIDYIVEKLNDEKIYRNYSIQALAEEVGYTNASAFTRVFKKYMNITPSAYIKNLKE</sequence>
<evidence type="ECO:0000256" key="4">
    <source>
        <dbReference type="SAM" id="Phobius"/>
    </source>
</evidence>
<evidence type="ECO:0000313" key="7">
    <source>
        <dbReference type="Proteomes" id="UP000215214"/>
    </source>
</evidence>
<keyword evidence="1" id="KW-0805">Transcription regulation</keyword>
<dbReference type="Gene3D" id="1.10.10.60">
    <property type="entry name" value="Homeodomain-like"/>
    <property type="match status" value="2"/>
</dbReference>
<keyword evidence="4" id="KW-0472">Membrane</keyword>
<dbReference type="GO" id="GO:0003700">
    <property type="term" value="F:DNA-binding transcription factor activity"/>
    <property type="evidence" value="ECO:0007669"/>
    <property type="project" value="InterPro"/>
</dbReference>
<gene>
    <name evidence="6" type="ORF">TJEJU_1480</name>
</gene>
<dbReference type="SUPFAM" id="SSF46689">
    <property type="entry name" value="Homeodomain-like"/>
    <property type="match status" value="1"/>
</dbReference>
<evidence type="ECO:0000256" key="2">
    <source>
        <dbReference type="ARBA" id="ARBA00023125"/>
    </source>
</evidence>
<dbReference type="RefSeq" id="WP_095070783.1">
    <property type="nucleotide sequence ID" value="NZ_LT899436.1"/>
</dbReference>
<name>A0A238U7P9_9FLAO</name>
<evidence type="ECO:0000259" key="5">
    <source>
        <dbReference type="PROSITE" id="PS01124"/>
    </source>
</evidence>
<evidence type="ECO:0000256" key="3">
    <source>
        <dbReference type="ARBA" id="ARBA00023163"/>
    </source>
</evidence>
<keyword evidence="2" id="KW-0238">DNA-binding</keyword>
<keyword evidence="3" id="KW-0804">Transcription</keyword>
<keyword evidence="4" id="KW-1133">Transmembrane helix</keyword>
<keyword evidence="7" id="KW-1185">Reference proteome</keyword>
<dbReference type="InterPro" id="IPR011990">
    <property type="entry name" value="TPR-like_helical_dom_sf"/>
</dbReference>
<dbReference type="SMART" id="SM00342">
    <property type="entry name" value="HTH_ARAC"/>
    <property type="match status" value="1"/>
</dbReference>
<dbReference type="InterPro" id="IPR009057">
    <property type="entry name" value="Homeodomain-like_sf"/>
</dbReference>
<feature type="domain" description="HTH araC/xylS-type" evidence="5">
    <location>
        <begin position="445"/>
        <end position="565"/>
    </location>
</feature>
<dbReference type="InterPro" id="IPR018060">
    <property type="entry name" value="HTH_AraC"/>
</dbReference>
<accession>A0A238U7P9</accession>
<dbReference type="EMBL" id="LT899436">
    <property type="protein sequence ID" value="SNR15211.1"/>
    <property type="molecule type" value="Genomic_DNA"/>
</dbReference>
<reference evidence="6 7" key="1">
    <citation type="submission" date="2017-07" db="EMBL/GenBank/DDBJ databases">
        <authorList>
            <person name="Sun Z.S."/>
            <person name="Albrecht U."/>
            <person name="Echele G."/>
            <person name="Lee C.C."/>
        </authorList>
    </citation>
    <scope>NUCLEOTIDE SEQUENCE [LARGE SCALE GENOMIC DNA]</scope>
    <source>
        <strain evidence="7">type strain: KCTC 22618</strain>
    </source>
</reference>
<organism evidence="6 7">
    <name type="scientific">Tenacibaculum jejuense</name>
    <dbReference type="NCBI Taxonomy" id="584609"/>
    <lineage>
        <taxon>Bacteria</taxon>
        <taxon>Pseudomonadati</taxon>
        <taxon>Bacteroidota</taxon>
        <taxon>Flavobacteriia</taxon>
        <taxon>Flavobacteriales</taxon>
        <taxon>Flavobacteriaceae</taxon>
        <taxon>Tenacibaculum</taxon>
    </lineage>
</organism>
<dbReference type="PRINTS" id="PR00032">
    <property type="entry name" value="HTHARAC"/>
</dbReference>
<dbReference type="Pfam" id="PF12833">
    <property type="entry name" value="HTH_18"/>
    <property type="match status" value="1"/>
</dbReference>